<keyword evidence="9" id="KW-0479">Metal-binding</keyword>
<dbReference type="Gene3D" id="3.30.565.10">
    <property type="entry name" value="Histidine kinase-like ATPase, C-terminal domain"/>
    <property type="match status" value="1"/>
</dbReference>
<evidence type="ECO:0000313" key="19">
    <source>
        <dbReference type="Proteomes" id="UP000284177"/>
    </source>
</evidence>
<dbReference type="PIRSF" id="PIRSF003169">
    <property type="entry name" value="STHK_DegS"/>
    <property type="match status" value="1"/>
</dbReference>
<dbReference type="InterPro" id="IPR011712">
    <property type="entry name" value="Sig_transdc_His_kin_sub3_dim/P"/>
</dbReference>
<evidence type="ECO:0000256" key="14">
    <source>
        <dbReference type="ARBA" id="ARBA00024827"/>
    </source>
</evidence>
<evidence type="ECO:0000256" key="11">
    <source>
        <dbReference type="ARBA" id="ARBA00023004"/>
    </source>
</evidence>
<dbReference type="Proteomes" id="UP000284177">
    <property type="component" value="Unassembled WGS sequence"/>
</dbReference>
<keyword evidence="16" id="KW-0175">Coiled coil</keyword>
<feature type="domain" description="Histidine kinase" evidence="17">
    <location>
        <begin position="290"/>
        <end position="384"/>
    </location>
</feature>
<comment type="function">
    <text evidence="14">Member of the two-component regulatory system NreB/NreC involved in the control of dissimilatory nitrate/nitrite reduction in response to oxygen. NreB functions as a direct oxygen sensor histidine kinase which is autophosphorylated, in the absence of oxygen, probably at the conserved histidine residue, and transfers its phosphate group probably to a conserved aspartate residue of NreC. NreB/NreC activates the expression of the nitrate (narGHJI) and nitrite (nir) reductase operons, as well as the putative nitrate transporter gene narT.</text>
</comment>
<dbReference type="AlphaFoldDB" id="A0A419T6P5"/>
<dbReference type="InterPro" id="IPR003594">
    <property type="entry name" value="HATPase_dom"/>
</dbReference>
<protein>
    <recommendedName>
        <fullName evidence="5">Oxygen sensor histidine kinase NreB</fullName>
        <ecNumber evidence="4">2.7.13.3</ecNumber>
    </recommendedName>
    <alternativeName>
        <fullName evidence="15">Nitrogen regulation protein B</fullName>
    </alternativeName>
</protein>
<dbReference type="Pfam" id="PF02518">
    <property type="entry name" value="HATPase_c"/>
    <property type="match status" value="1"/>
</dbReference>
<keyword evidence="11" id="KW-0408">Iron</keyword>
<keyword evidence="8" id="KW-0808">Transferase</keyword>
<dbReference type="EMBL" id="MCIB01000007">
    <property type="protein sequence ID" value="RKD33151.1"/>
    <property type="molecule type" value="Genomic_DNA"/>
</dbReference>
<keyword evidence="12" id="KW-0902">Two-component regulatory system</keyword>
<dbReference type="InterPro" id="IPR004358">
    <property type="entry name" value="Sig_transdc_His_kin-like_C"/>
</dbReference>
<evidence type="ECO:0000256" key="3">
    <source>
        <dbReference type="ARBA" id="ARBA00004496"/>
    </source>
</evidence>
<dbReference type="GO" id="GO:0046872">
    <property type="term" value="F:metal ion binding"/>
    <property type="evidence" value="ECO:0007669"/>
    <property type="project" value="UniProtKB-KW"/>
</dbReference>
<keyword evidence="7" id="KW-0963">Cytoplasm</keyword>
<dbReference type="GO" id="GO:0005737">
    <property type="term" value="C:cytoplasm"/>
    <property type="evidence" value="ECO:0007669"/>
    <property type="project" value="UniProtKB-SubCell"/>
</dbReference>
<dbReference type="EC" id="2.7.13.3" evidence="4"/>
<dbReference type="InterPro" id="IPR008595">
    <property type="entry name" value="DegS"/>
</dbReference>
<proteinExistence type="predicted"/>
<feature type="coiled-coil region" evidence="16">
    <location>
        <begin position="26"/>
        <end position="138"/>
    </location>
</feature>
<dbReference type="SUPFAM" id="SSF55874">
    <property type="entry name" value="ATPase domain of HSP90 chaperone/DNA topoisomerase II/histidine kinase"/>
    <property type="match status" value="1"/>
</dbReference>
<evidence type="ECO:0000256" key="4">
    <source>
        <dbReference type="ARBA" id="ARBA00012438"/>
    </source>
</evidence>
<keyword evidence="10 18" id="KW-0418">Kinase</keyword>
<evidence type="ECO:0000256" key="6">
    <source>
        <dbReference type="ARBA" id="ARBA00022485"/>
    </source>
</evidence>
<dbReference type="Pfam" id="PF05384">
    <property type="entry name" value="DegS"/>
    <property type="match status" value="1"/>
</dbReference>
<evidence type="ECO:0000256" key="1">
    <source>
        <dbReference type="ARBA" id="ARBA00000085"/>
    </source>
</evidence>
<dbReference type="InterPro" id="IPR005467">
    <property type="entry name" value="His_kinase_dom"/>
</dbReference>
<keyword evidence="6" id="KW-0004">4Fe-4S</keyword>
<dbReference type="PANTHER" id="PTHR24421:SF55">
    <property type="entry name" value="SENSOR HISTIDINE KINASE YDFH"/>
    <property type="match status" value="1"/>
</dbReference>
<comment type="caution">
    <text evidence="18">The sequence shown here is derived from an EMBL/GenBank/DDBJ whole genome shotgun (WGS) entry which is preliminary data.</text>
</comment>
<name>A0A419T6P5_9FIRM</name>
<dbReference type="RefSeq" id="WP_120167896.1">
    <property type="nucleotide sequence ID" value="NZ_MCIB01000007.1"/>
</dbReference>
<organism evidence="18 19">
    <name type="scientific">Thermohalobacter berrensis</name>
    <dbReference type="NCBI Taxonomy" id="99594"/>
    <lineage>
        <taxon>Bacteria</taxon>
        <taxon>Bacillati</taxon>
        <taxon>Bacillota</taxon>
        <taxon>Tissierellia</taxon>
        <taxon>Tissierellales</taxon>
        <taxon>Thermohalobacteraceae</taxon>
        <taxon>Thermohalobacter</taxon>
    </lineage>
</organism>
<dbReference type="InterPro" id="IPR016381">
    <property type="entry name" value="Sig_transdc_His_kinase_DegS"/>
</dbReference>
<gene>
    <name evidence="18" type="ORF">BET03_09535</name>
</gene>
<dbReference type="InterPro" id="IPR036890">
    <property type="entry name" value="HATPase_C_sf"/>
</dbReference>
<evidence type="ECO:0000256" key="12">
    <source>
        <dbReference type="ARBA" id="ARBA00023012"/>
    </source>
</evidence>
<comment type="cofactor">
    <cofactor evidence="2">
        <name>[4Fe-4S] cluster</name>
        <dbReference type="ChEBI" id="CHEBI:49883"/>
    </cofactor>
</comment>
<dbReference type="OrthoDB" id="9781904at2"/>
<dbReference type="PROSITE" id="PS50109">
    <property type="entry name" value="HIS_KIN"/>
    <property type="match status" value="1"/>
</dbReference>
<comment type="subcellular location">
    <subcellularLocation>
        <location evidence="3">Cytoplasm</location>
    </subcellularLocation>
</comment>
<dbReference type="InterPro" id="IPR050482">
    <property type="entry name" value="Sensor_HK_TwoCompSys"/>
</dbReference>
<dbReference type="CDD" id="cd16917">
    <property type="entry name" value="HATPase_UhpB-NarQ-NarX-like"/>
    <property type="match status" value="1"/>
</dbReference>
<dbReference type="GO" id="GO:0046983">
    <property type="term" value="F:protein dimerization activity"/>
    <property type="evidence" value="ECO:0007669"/>
    <property type="project" value="InterPro"/>
</dbReference>
<dbReference type="Gene3D" id="1.20.5.1930">
    <property type="match status" value="1"/>
</dbReference>
<dbReference type="SMART" id="SM00387">
    <property type="entry name" value="HATPase_c"/>
    <property type="match status" value="1"/>
</dbReference>
<evidence type="ECO:0000313" key="18">
    <source>
        <dbReference type="EMBL" id="RKD33151.1"/>
    </source>
</evidence>
<keyword evidence="13" id="KW-0411">Iron-sulfur</keyword>
<dbReference type="GO" id="GO:0000155">
    <property type="term" value="F:phosphorelay sensor kinase activity"/>
    <property type="evidence" value="ECO:0007669"/>
    <property type="project" value="InterPro"/>
</dbReference>
<evidence type="ECO:0000256" key="9">
    <source>
        <dbReference type="ARBA" id="ARBA00022723"/>
    </source>
</evidence>
<evidence type="ECO:0000256" key="7">
    <source>
        <dbReference type="ARBA" id="ARBA00022490"/>
    </source>
</evidence>
<comment type="catalytic activity">
    <reaction evidence="1">
        <text>ATP + protein L-histidine = ADP + protein N-phospho-L-histidine.</text>
        <dbReference type="EC" id="2.7.13.3"/>
    </reaction>
</comment>
<evidence type="ECO:0000256" key="16">
    <source>
        <dbReference type="SAM" id="Coils"/>
    </source>
</evidence>
<evidence type="ECO:0000256" key="5">
    <source>
        <dbReference type="ARBA" id="ARBA00017322"/>
    </source>
</evidence>
<reference evidence="18 19" key="1">
    <citation type="submission" date="2016-08" db="EMBL/GenBank/DDBJ databases">
        <title>Novel Firmicutes and Novel Genomes.</title>
        <authorList>
            <person name="Poppleton D.I."/>
            <person name="Gribaldo S."/>
        </authorList>
    </citation>
    <scope>NUCLEOTIDE SEQUENCE [LARGE SCALE GENOMIC DNA]</scope>
    <source>
        <strain evidence="18 19">CTT3</strain>
    </source>
</reference>
<dbReference type="GO" id="GO:0051539">
    <property type="term" value="F:4 iron, 4 sulfur cluster binding"/>
    <property type="evidence" value="ECO:0007669"/>
    <property type="project" value="UniProtKB-KW"/>
</dbReference>
<evidence type="ECO:0000259" key="17">
    <source>
        <dbReference type="PROSITE" id="PS50109"/>
    </source>
</evidence>
<evidence type="ECO:0000256" key="2">
    <source>
        <dbReference type="ARBA" id="ARBA00001966"/>
    </source>
</evidence>
<evidence type="ECO:0000256" key="13">
    <source>
        <dbReference type="ARBA" id="ARBA00023014"/>
    </source>
</evidence>
<evidence type="ECO:0000256" key="15">
    <source>
        <dbReference type="ARBA" id="ARBA00030800"/>
    </source>
</evidence>
<dbReference type="GO" id="GO:0016020">
    <property type="term" value="C:membrane"/>
    <property type="evidence" value="ECO:0007669"/>
    <property type="project" value="InterPro"/>
</dbReference>
<dbReference type="Pfam" id="PF07730">
    <property type="entry name" value="HisKA_3"/>
    <property type="match status" value="1"/>
</dbReference>
<keyword evidence="19" id="KW-1185">Reference proteome</keyword>
<dbReference type="PRINTS" id="PR00344">
    <property type="entry name" value="BCTRLSENSOR"/>
</dbReference>
<dbReference type="PANTHER" id="PTHR24421">
    <property type="entry name" value="NITRATE/NITRITE SENSOR PROTEIN NARX-RELATED"/>
    <property type="match status" value="1"/>
</dbReference>
<evidence type="ECO:0000256" key="10">
    <source>
        <dbReference type="ARBA" id="ARBA00022777"/>
    </source>
</evidence>
<evidence type="ECO:0000256" key="8">
    <source>
        <dbReference type="ARBA" id="ARBA00022679"/>
    </source>
</evidence>
<accession>A0A419T6P5</accession>
<sequence length="390" mass="45293">MPKSNFTIDKIDQILKETIESINKGKEEIFEIAENARKECDMIRNELEDVKEKTKDIIKEVDKLELEERKSRKRLLIVSRDFKKYSEEDIKKAYEEANNLQIQLIFKRHQEKEMAKKRRELEIRLKNAKDVVERAERLVTQVGVAMDYLSGNLEDILVTIEDMQKKQLLGIKILQAQEEERQRVARDIHDGPAQSMANVVLKAEICEKLLALDEEKAKIELKNLKDIVRNSLRDVRKIIYDLRPMSLDDLGLIPTIERYAYNFTKETGINVDVILYGKYEKQESIVEIGIFRIIQEALNNIKKHSKANSAIIKIEKSNDEIIIIVKDNGIGFNVDKELEQHNNSGEKFGILGMKERAELMNGELKINSFLGKGTKIIIKIPLYRKDDIND</sequence>